<dbReference type="InterPro" id="IPR017441">
    <property type="entry name" value="Protein_kinase_ATP_BS"/>
</dbReference>
<keyword evidence="2" id="KW-0808">Transferase</keyword>
<keyword evidence="4 9" id="KW-0418">Kinase</keyword>
<dbReference type="EMBL" id="LFYR01002060">
    <property type="protein sequence ID" value="KMZ57511.1"/>
    <property type="molecule type" value="Genomic_DNA"/>
</dbReference>
<feature type="binding site" evidence="6">
    <location>
        <position position="157"/>
    </location>
    <ligand>
        <name>ATP</name>
        <dbReference type="ChEBI" id="CHEBI:30616"/>
    </ligand>
</feature>
<evidence type="ECO:0000259" key="8">
    <source>
        <dbReference type="PROSITE" id="PS50011"/>
    </source>
</evidence>
<dbReference type="PANTHER" id="PTHR24058">
    <property type="entry name" value="DUAL SPECIFICITY PROTEIN KINASE"/>
    <property type="match status" value="1"/>
</dbReference>
<dbReference type="Gene3D" id="1.10.510.10">
    <property type="entry name" value="Transferase(Phosphotransferase) domain 1"/>
    <property type="match status" value="1"/>
</dbReference>
<comment type="caution">
    <text evidence="9">The sequence shown here is derived from an EMBL/GenBank/DDBJ whole genome shotgun (WGS) entry which is preliminary data.</text>
</comment>
<proteinExistence type="predicted"/>
<evidence type="ECO:0000256" key="4">
    <source>
        <dbReference type="ARBA" id="ARBA00022777"/>
    </source>
</evidence>
<dbReference type="OrthoDB" id="9332038at2759"/>
<dbReference type="GO" id="GO:0004713">
    <property type="term" value="F:protein tyrosine kinase activity"/>
    <property type="evidence" value="ECO:0000318"/>
    <property type="project" value="GO_Central"/>
</dbReference>
<dbReference type="GO" id="GO:0005524">
    <property type="term" value="F:ATP binding"/>
    <property type="evidence" value="ECO:0007669"/>
    <property type="project" value="UniProtKB-UniRule"/>
</dbReference>
<evidence type="ECO:0000256" key="7">
    <source>
        <dbReference type="SAM" id="MobiDB-lite"/>
    </source>
</evidence>
<sequence>MEADGYSKDDESEVSLVGGENFDGGFLSTFRVRGLAFEKYEKDYKPSYGERCSGKPVGLKLISKLTIGIVETYKRCNPNFKHSEELNPKKYITSPYIGVSNDGFDNTNSDLILSYNFVLINTKTQQRYIVKEMLGQGTFGQVAKCWVPETNTHVAVKVIKNQPAYYHQAIHEVNILGMLNGNFDCDNKHHIVRMHEYFVYRKHLCISFEMLGSNLYEVLKLKNLKGLPLNVVQLFSKQILCALVVMKDAGIIHCDLKPENILIWAGIKPTGIKVIDFGSACKEGRTVYSYIQSRFYRSPEALLGYPYNTAIDMWSFGCIVVELFLGLPLFAGASEYDLLRRMIDVLGFQPPDIVLRDAKKTASFFKHVGSIHHLGDNQYSHGDNSAYCLLTEEEYESREKIKPIIGKWYFSHVKLEDIVAGYPYRRNLSEEEKSKERLMRMALLDFVRGLIEFDPKKRWTPLQASGHPFVTGEPFTQPYCPSPVPYNNPIIPNIRVDHGPDQGHWLAAGLSPQISYMNRSIQHNSPHLHMPPFSHAASYGSWGSYGSYGDNHFALGSYGDNSKARDYYNASGSSSLNIPMQIGGHGSSLGANSDGRGGLPLYSYNNTGFGMSPTGTFRPMSLGVSPSQFSPGKYGPTSPAKGTSHGSPLGKTTAVGTGQYHKRNWGHPGTVPSQYLEDSSQYRNVRHLDGSHSEQNSQGFIGSSMSSQSNLGKETSWNGYPSGVPLPSRQIARPLLRFSNEALHIPGSSAQQECSSSTHLYPGDWDPNYSDDLLLEEDSMHINNLVSGLNSIHLASEMDPKVTNIGSRRYKNDNIQDLPTSSFVSLKSRSDEQVPVYTKNNEFIQDINYGYNNHHIYLPRHMHNTSQRIPNQMLQPTANHINQLHSGRNFQSTVLTRPTYNSENPQALPNNNVFGDVAPWGQQGGHPYPTILPQYPSSNDYGRIT</sequence>
<evidence type="ECO:0000256" key="1">
    <source>
        <dbReference type="ARBA" id="ARBA00022527"/>
    </source>
</evidence>
<keyword evidence="3 6" id="KW-0547">Nucleotide-binding</keyword>
<evidence type="ECO:0000256" key="6">
    <source>
        <dbReference type="PROSITE-ProRule" id="PRU10141"/>
    </source>
</evidence>
<feature type="compositionally biased region" description="Polar residues" evidence="7">
    <location>
        <begin position="693"/>
        <end position="719"/>
    </location>
</feature>
<dbReference type="GO" id="GO:0004674">
    <property type="term" value="F:protein serine/threonine kinase activity"/>
    <property type="evidence" value="ECO:0000318"/>
    <property type="project" value="GO_Central"/>
</dbReference>
<dbReference type="PANTHER" id="PTHR24058:SF17">
    <property type="entry name" value="HOMEODOMAIN INTERACTING PROTEIN KINASE, ISOFORM D"/>
    <property type="match status" value="1"/>
</dbReference>
<evidence type="ECO:0000256" key="3">
    <source>
        <dbReference type="ARBA" id="ARBA00022741"/>
    </source>
</evidence>
<dbReference type="InterPro" id="IPR011009">
    <property type="entry name" value="Kinase-like_dom_sf"/>
</dbReference>
<dbReference type="PROSITE" id="PS50011">
    <property type="entry name" value="PROTEIN_KINASE_DOM"/>
    <property type="match status" value="1"/>
</dbReference>
<dbReference type="InterPro" id="IPR000719">
    <property type="entry name" value="Prot_kinase_dom"/>
</dbReference>
<dbReference type="Proteomes" id="UP000036987">
    <property type="component" value="Unassembled WGS sequence"/>
</dbReference>
<reference evidence="10" key="1">
    <citation type="journal article" date="2016" name="Nature">
        <title>The genome of the seagrass Zostera marina reveals angiosperm adaptation to the sea.</title>
        <authorList>
            <person name="Olsen J.L."/>
            <person name="Rouze P."/>
            <person name="Verhelst B."/>
            <person name="Lin Y.-C."/>
            <person name="Bayer T."/>
            <person name="Collen J."/>
            <person name="Dattolo E."/>
            <person name="De Paoli E."/>
            <person name="Dittami S."/>
            <person name="Maumus F."/>
            <person name="Michel G."/>
            <person name="Kersting A."/>
            <person name="Lauritano C."/>
            <person name="Lohaus R."/>
            <person name="Toepel M."/>
            <person name="Tonon T."/>
            <person name="Vanneste K."/>
            <person name="Amirebrahimi M."/>
            <person name="Brakel J."/>
            <person name="Bostroem C."/>
            <person name="Chovatia M."/>
            <person name="Grimwood J."/>
            <person name="Jenkins J.W."/>
            <person name="Jueterbock A."/>
            <person name="Mraz A."/>
            <person name="Stam W.T."/>
            <person name="Tice H."/>
            <person name="Bornberg-Bauer E."/>
            <person name="Green P.J."/>
            <person name="Pearson G.A."/>
            <person name="Procaccini G."/>
            <person name="Duarte C.M."/>
            <person name="Schmutz J."/>
            <person name="Reusch T.B.H."/>
            <person name="Van de Peer Y."/>
        </authorList>
    </citation>
    <scope>NUCLEOTIDE SEQUENCE [LARGE SCALE GENOMIC DNA]</scope>
    <source>
        <strain evidence="10">cv. Finnish</strain>
    </source>
</reference>
<dbReference type="Pfam" id="PF00069">
    <property type="entry name" value="Pkinase"/>
    <property type="match status" value="1"/>
</dbReference>
<name>A0A0K9NL66_ZOSMR</name>
<dbReference type="SMART" id="SM00220">
    <property type="entry name" value="S_TKc"/>
    <property type="match status" value="1"/>
</dbReference>
<feature type="domain" description="Protein kinase" evidence="8">
    <location>
        <begin position="128"/>
        <end position="470"/>
    </location>
</feature>
<keyword evidence="5 6" id="KW-0067">ATP-binding</keyword>
<keyword evidence="1" id="KW-0723">Serine/threonine-protein kinase</keyword>
<gene>
    <name evidence="9" type="ORF">ZOSMA_85G00780</name>
</gene>
<protein>
    <submittedName>
        <fullName evidence="9">Kinase family protein</fullName>
    </submittedName>
</protein>
<dbReference type="STRING" id="29655.A0A0K9NL66"/>
<dbReference type="InterPro" id="IPR008271">
    <property type="entry name" value="Ser/Thr_kinase_AS"/>
</dbReference>
<organism evidence="9 10">
    <name type="scientific">Zostera marina</name>
    <name type="common">Eelgrass</name>
    <dbReference type="NCBI Taxonomy" id="29655"/>
    <lineage>
        <taxon>Eukaryota</taxon>
        <taxon>Viridiplantae</taxon>
        <taxon>Streptophyta</taxon>
        <taxon>Embryophyta</taxon>
        <taxon>Tracheophyta</taxon>
        <taxon>Spermatophyta</taxon>
        <taxon>Magnoliopsida</taxon>
        <taxon>Liliopsida</taxon>
        <taxon>Zosteraceae</taxon>
        <taxon>Zostera</taxon>
    </lineage>
</organism>
<evidence type="ECO:0000313" key="10">
    <source>
        <dbReference type="Proteomes" id="UP000036987"/>
    </source>
</evidence>
<dbReference type="InterPro" id="IPR050494">
    <property type="entry name" value="Ser_Thr_dual-spec_kinase"/>
</dbReference>
<feature type="region of interest" description="Disordered" evidence="7">
    <location>
        <begin position="620"/>
        <end position="675"/>
    </location>
</feature>
<dbReference type="PROSITE" id="PS00108">
    <property type="entry name" value="PROTEIN_KINASE_ST"/>
    <property type="match status" value="1"/>
</dbReference>
<dbReference type="GO" id="GO:0005737">
    <property type="term" value="C:cytoplasm"/>
    <property type="evidence" value="ECO:0000318"/>
    <property type="project" value="GO_Central"/>
</dbReference>
<keyword evidence="10" id="KW-1185">Reference proteome</keyword>
<evidence type="ECO:0000313" key="9">
    <source>
        <dbReference type="EMBL" id="KMZ57511.1"/>
    </source>
</evidence>
<evidence type="ECO:0000256" key="2">
    <source>
        <dbReference type="ARBA" id="ARBA00022679"/>
    </source>
</evidence>
<evidence type="ECO:0000256" key="5">
    <source>
        <dbReference type="ARBA" id="ARBA00022840"/>
    </source>
</evidence>
<dbReference type="OMA" id="WVTSARY"/>
<dbReference type="AlphaFoldDB" id="A0A0K9NL66"/>
<dbReference type="SUPFAM" id="SSF56112">
    <property type="entry name" value="Protein kinase-like (PK-like)"/>
    <property type="match status" value="1"/>
</dbReference>
<feature type="region of interest" description="Disordered" evidence="7">
    <location>
        <begin position="689"/>
        <end position="722"/>
    </location>
</feature>
<accession>A0A0K9NL66</accession>
<dbReference type="Gene3D" id="3.30.200.20">
    <property type="entry name" value="Phosphorylase Kinase, domain 1"/>
    <property type="match status" value="1"/>
</dbReference>
<dbReference type="PROSITE" id="PS00107">
    <property type="entry name" value="PROTEIN_KINASE_ATP"/>
    <property type="match status" value="1"/>
</dbReference>